<sequence length="264" mass="29237">MSTKLINRTLSLLELLAAQPQGMALTDIAQQLAMPKSATHRLLTDLAEHEYIQLDEDTKYYRLTLKMTQLGFQRLAVDNIFQVAQPLLNELAQISGELVRLSLIDSSRLIFVAKAQGATDALRIDTDMGNEAQLTFSASGLAWLSTLTDDEALGIVQQQQKRFQQRGDKVSPFHVELFYQQLAEVRDQQHARFQNSMGLGTAAMAAPVLPINNRQAVGVISIAGPSVRLTEKQMDNLLPDLLKITDILSSLSVGISFPKNYQVT</sequence>
<evidence type="ECO:0000256" key="2">
    <source>
        <dbReference type="ARBA" id="ARBA00023125"/>
    </source>
</evidence>
<keyword evidence="3" id="KW-0804">Transcription</keyword>
<dbReference type="Gene3D" id="3.30.450.40">
    <property type="match status" value="1"/>
</dbReference>
<name>A0A3Q9JMZ8_9GAMM</name>
<dbReference type="PROSITE" id="PS51078">
    <property type="entry name" value="ICLR_ED"/>
    <property type="match status" value="1"/>
</dbReference>
<dbReference type="GO" id="GO:0003700">
    <property type="term" value="F:DNA-binding transcription factor activity"/>
    <property type="evidence" value="ECO:0007669"/>
    <property type="project" value="TreeGrafter"/>
</dbReference>
<evidence type="ECO:0000256" key="3">
    <source>
        <dbReference type="ARBA" id="ARBA00023163"/>
    </source>
</evidence>
<dbReference type="PANTHER" id="PTHR30136">
    <property type="entry name" value="HELIX-TURN-HELIX TRANSCRIPTIONAL REGULATOR, ICLR FAMILY"/>
    <property type="match status" value="1"/>
</dbReference>
<dbReference type="InterPro" id="IPR005471">
    <property type="entry name" value="Tscrpt_reg_IclR_N"/>
</dbReference>
<dbReference type="GO" id="GO:0045892">
    <property type="term" value="P:negative regulation of DNA-templated transcription"/>
    <property type="evidence" value="ECO:0007669"/>
    <property type="project" value="TreeGrafter"/>
</dbReference>
<dbReference type="SMART" id="SM00346">
    <property type="entry name" value="HTH_ICLR"/>
    <property type="match status" value="1"/>
</dbReference>
<dbReference type="SUPFAM" id="SSF46785">
    <property type="entry name" value="Winged helix' DNA-binding domain"/>
    <property type="match status" value="1"/>
</dbReference>
<dbReference type="PANTHER" id="PTHR30136:SF35">
    <property type="entry name" value="HTH-TYPE TRANSCRIPTIONAL REGULATOR RV1719"/>
    <property type="match status" value="1"/>
</dbReference>
<keyword evidence="1" id="KW-0805">Transcription regulation</keyword>
<dbReference type="InterPro" id="IPR014757">
    <property type="entry name" value="Tscrpt_reg_IclR_C"/>
</dbReference>
<dbReference type="AlphaFoldDB" id="A0A3Q9JMZ8"/>
<dbReference type="Pfam" id="PF09339">
    <property type="entry name" value="HTH_IclR"/>
    <property type="match status" value="1"/>
</dbReference>
<evidence type="ECO:0000259" key="5">
    <source>
        <dbReference type="PROSITE" id="PS51078"/>
    </source>
</evidence>
<organism evidence="6 7">
    <name type="scientific">Entomomonas moraniae</name>
    <dbReference type="NCBI Taxonomy" id="2213226"/>
    <lineage>
        <taxon>Bacteria</taxon>
        <taxon>Pseudomonadati</taxon>
        <taxon>Pseudomonadota</taxon>
        <taxon>Gammaproteobacteria</taxon>
        <taxon>Pseudomonadales</taxon>
        <taxon>Pseudomonadaceae</taxon>
        <taxon>Entomomonas</taxon>
    </lineage>
</organism>
<dbReference type="EMBL" id="CP029822">
    <property type="protein sequence ID" value="AZS50140.1"/>
    <property type="molecule type" value="Genomic_DNA"/>
</dbReference>
<protein>
    <submittedName>
        <fullName evidence="6">IclR family transcriptional regulator</fullName>
    </submittedName>
</protein>
<dbReference type="Gene3D" id="1.10.10.10">
    <property type="entry name" value="Winged helix-like DNA-binding domain superfamily/Winged helix DNA-binding domain"/>
    <property type="match status" value="1"/>
</dbReference>
<dbReference type="InterPro" id="IPR036388">
    <property type="entry name" value="WH-like_DNA-bd_sf"/>
</dbReference>
<evidence type="ECO:0000256" key="1">
    <source>
        <dbReference type="ARBA" id="ARBA00023015"/>
    </source>
</evidence>
<dbReference type="SUPFAM" id="SSF55781">
    <property type="entry name" value="GAF domain-like"/>
    <property type="match status" value="1"/>
</dbReference>
<feature type="domain" description="HTH iclR-type" evidence="4">
    <location>
        <begin position="3"/>
        <end position="65"/>
    </location>
</feature>
<evidence type="ECO:0000313" key="7">
    <source>
        <dbReference type="Proteomes" id="UP000273143"/>
    </source>
</evidence>
<dbReference type="InterPro" id="IPR036390">
    <property type="entry name" value="WH_DNA-bd_sf"/>
</dbReference>
<feature type="domain" description="IclR-ED" evidence="5">
    <location>
        <begin position="66"/>
        <end position="257"/>
    </location>
</feature>
<dbReference type="InterPro" id="IPR029016">
    <property type="entry name" value="GAF-like_dom_sf"/>
</dbReference>
<keyword evidence="2" id="KW-0238">DNA-binding</keyword>
<keyword evidence="7" id="KW-1185">Reference proteome</keyword>
<proteinExistence type="predicted"/>
<dbReference type="PROSITE" id="PS51077">
    <property type="entry name" value="HTH_ICLR"/>
    <property type="match status" value="1"/>
</dbReference>
<reference evidence="7" key="1">
    <citation type="submission" date="2018-06" db="EMBL/GenBank/DDBJ databases">
        <title>Complete genome of Pseudomonas insecticola strain QZS01.</title>
        <authorList>
            <person name="Wang J."/>
            <person name="Su Q."/>
        </authorList>
    </citation>
    <scope>NUCLEOTIDE SEQUENCE [LARGE SCALE GENOMIC DNA]</scope>
    <source>
        <strain evidence="7">QZS01</strain>
    </source>
</reference>
<accession>A0A3Q9JMZ8</accession>
<dbReference type="KEGG" id="emo:DM558_04830"/>
<dbReference type="Proteomes" id="UP000273143">
    <property type="component" value="Chromosome"/>
</dbReference>
<dbReference type="GO" id="GO:0003677">
    <property type="term" value="F:DNA binding"/>
    <property type="evidence" value="ECO:0007669"/>
    <property type="project" value="UniProtKB-KW"/>
</dbReference>
<dbReference type="InterPro" id="IPR050707">
    <property type="entry name" value="HTH_MetabolicPath_Reg"/>
</dbReference>
<evidence type="ECO:0000259" key="4">
    <source>
        <dbReference type="PROSITE" id="PS51077"/>
    </source>
</evidence>
<dbReference type="RefSeq" id="WP_127162280.1">
    <property type="nucleotide sequence ID" value="NZ_CP029822.1"/>
</dbReference>
<evidence type="ECO:0000313" key="6">
    <source>
        <dbReference type="EMBL" id="AZS50140.1"/>
    </source>
</evidence>
<gene>
    <name evidence="6" type="ORF">DM558_04830</name>
</gene>
<dbReference type="Pfam" id="PF01614">
    <property type="entry name" value="IclR_C"/>
    <property type="match status" value="1"/>
</dbReference>